<reference evidence="9" key="1">
    <citation type="submission" date="2020-01" db="EMBL/GenBank/DDBJ databases">
        <authorList>
            <person name="Meier V. D."/>
            <person name="Meier V D."/>
        </authorList>
    </citation>
    <scope>NUCLEOTIDE SEQUENCE</scope>
    <source>
        <strain evidence="9">HLG_WM_MAG_07</strain>
    </source>
</reference>
<gene>
    <name evidence="7" type="primary">pqqB</name>
    <name evidence="9" type="ORF">HELGO_WM22506</name>
</gene>
<dbReference type="HAMAP" id="MF_00653">
    <property type="entry name" value="PQQ_syn_PqqB"/>
    <property type="match status" value="1"/>
</dbReference>
<keyword evidence="5 7" id="KW-0884">PQQ biosynthesis</keyword>
<evidence type="ECO:0000313" key="9">
    <source>
        <dbReference type="EMBL" id="CAA6824532.1"/>
    </source>
</evidence>
<evidence type="ECO:0000259" key="8">
    <source>
        <dbReference type="Pfam" id="PF12706"/>
    </source>
</evidence>
<keyword evidence="4 7" id="KW-0813">Transport</keyword>
<evidence type="ECO:0000256" key="1">
    <source>
        <dbReference type="ARBA" id="ARBA00004886"/>
    </source>
</evidence>
<dbReference type="InterPro" id="IPR036866">
    <property type="entry name" value="RibonucZ/Hydroxyglut_hydro"/>
</dbReference>
<evidence type="ECO:0000256" key="7">
    <source>
        <dbReference type="HAMAP-Rule" id="MF_00653"/>
    </source>
</evidence>
<comment type="function">
    <text evidence="7">May be involved in the transport of PQQ or its precursor to the periplasm.</text>
</comment>
<proteinExistence type="inferred from homology"/>
<dbReference type="Pfam" id="PF12706">
    <property type="entry name" value="Lactamase_B_2"/>
    <property type="match status" value="1"/>
</dbReference>
<evidence type="ECO:0000256" key="3">
    <source>
        <dbReference type="ARBA" id="ARBA00015084"/>
    </source>
</evidence>
<dbReference type="PANTHER" id="PTHR42663">
    <property type="entry name" value="HYDROLASE C777.06C-RELATED-RELATED"/>
    <property type="match status" value="1"/>
</dbReference>
<dbReference type="InterPro" id="IPR011842">
    <property type="entry name" value="PQQ_synth_PqqB"/>
</dbReference>
<protein>
    <recommendedName>
        <fullName evidence="3 7">Coenzyme PQQ synthesis protein B</fullName>
    </recommendedName>
    <alternativeName>
        <fullName evidence="6 7">Pyrroloquinoline quinone biosynthesis protein B</fullName>
    </alternativeName>
</protein>
<evidence type="ECO:0000256" key="5">
    <source>
        <dbReference type="ARBA" id="ARBA00022905"/>
    </source>
</evidence>
<accession>A0A6S6TUY6</accession>
<dbReference type="NCBIfam" id="TIGR02108">
    <property type="entry name" value="PQQ_syn_pqqB"/>
    <property type="match status" value="1"/>
</dbReference>
<dbReference type="AlphaFoldDB" id="A0A6S6TUY6"/>
<evidence type="ECO:0000256" key="4">
    <source>
        <dbReference type="ARBA" id="ARBA00022448"/>
    </source>
</evidence>
<dbReference type="SUPFAM" id="SSF56281">
    <property type="entry name" value="Metallo-hydrolase/oxidoreductase"/>
    <property type="match status" value="1"/>
</dbReference>
<sequence>MHIRILGSGAGGGFPQWNCNCNNCRRIREGNFNGTARTQSSIAISSDNEHWVLFNASPDIRAQLESFPPLQPGRAVRDTGICAIVIVDAQIDHTTGLLMLREHTEPWDIYCTEAVKDDLSTGFPIFNILEHFRGVNWHKVNTDQSSFEIPQAKGLRFTAVPLKSEAPPYSPHRHNTVPGDNIGMKIEDTNTGKTLFYAPGLGVIESHVKDYMENADCILVDGTMWTNDEMSHEGISDKLASEMGHLDQSSKGGIMETLNSLSKPRKILIHINNTNPILDESTPERATLDAANIEVSYDGMDIHL</sequence>
<evidence type="ECO:0000256" key="2">
    <source>
        <dbReference type="ARBA" id="ARBA00008481"/>
    </source>
</evidence>
<name>A0A6S6TUY6_9GAMM</name>
<dbReference type="InterPro" id="IPR001279">
    <property type="entry name" value="Metallo-B-lactamas"/>
</dbReference>
<dbReference type="CDD" id="cd16274">
    <property type="entry name" value="PQQB-like_MBL-fold"/>
    <property type="match status" value="1"/>
</dbReference>
<feature type="domain" description="Metallo-beta-lactamase" evidence="8">
    <location>
        <begin position="50"/>
        <end position="271"/>
    </location>
</feature>
<dbReference type="EMBL" id="CACVAY010000119">
    <property type="protein sequence ID" value="CAA6824532.1"/>
    <property type="molecule type" value="Genomic_DNA"/>
</dbReference>
<dbReference type="PANTHER" id="PTHR42663:SF7">
    <property type="entry name" value="COENZYME PQQ SYNTHESIS PROTEIN B"/>
    <property type="match status" value="1"/>
</dbReference>
<organism evidence="9">
    <name type="scientific">uncultured Thiotrichaceae bacterium</name>
    <dbReference type="NCBI Taxonomy" id="298394"/>
    <lineage>
        <taxon>Bacteria</taxon>
        <taxon>Pseudomonadati</taxon>
        <taxon>Pseudomonadota</taxon>
        <taxon>Gammaproteobacteria</taxon>
        <taxon>Thiotrichales</taxon>
        <taxon>Thiotrichaceae</taxon>
        <taxon>environmental samples</taxon>
    </lineage>
</organism>
<dbReference type="GO" id="GO:0018189">
    <property type="term" value="P:pyrroloquinoline quinone biosynthetic process"/>
    <property type="evidence" value="ECO:0007669"/>
    <property type="project" value="UniProtKB-UniRule"/>
</dbReference>
<dbReference type="Gene3D" id="3.60.15.10">
    <property type="entry name" value="Ribonuclease Z/Hydroxyacylglutathione hydrolase-like"/>
    <property type="match status" value="1"/>
</dbReference>
<comment type="similarity">
    <text evidence="2 7">Belongs to the PqqB family.</text>
</comment>
<comment type="pathway">
    <text evidence="1 7">Cofactor biosynthesis; pyrroloquinoline quinone biosynthesis.</text>
</comment>
<evidence type="ECO:0000256" key="6">
    <source>
        <dbReference type="ARBA" id="ARBA00030966"/>
    </source>
</evidence>
<dbReference type="UniPathway" id="UPA00539"/>